<evidence type="ECO:0000313" key="3">
    <source>
        <dbReference type="Proteomes" id="UP000054270"/>
    </source>
</evidence>
<evidence type="ECO:0008006" key="4">
    <source>
        <dbReference type="Google" id="ProtNLM"/>
    </source>
</evidence>
<reference evidence="3" key="1">
    <citation type="submission" date="2014-04" db="EMBL/GenBank/DDBJ databases">
        <title>Evolutionary Origins and Diversification of the Mycorrhizal Mutualists.</title>
        <authorList>
            <consortium name="DOE Joint Genome Institute"/>
            <consortium name="Mycorrhizal Genomics Consortium"/>
            <person name="Kohler A."/>
            <person name="Kuo A."/>
            <person name="Nagy L.G."/>
            <person name="Floudas D."/>
            <person name="Copeland A."/>
            <person name="Barry K.W."/>
            <person name="Cichocki N."/>
            <person name="Veneault-Fourrey C."/>
            <person name="LaButti K."/>
            <person name="Lindquist E.A."/>
            <person name="Lipzen A."/>
            <person name="Lundell T."/>
            <person name="Morin E."/>
            <person name="Murat C."/>
            <person name="Riley R."/>
            <person name="Ohm R."/>
            <person name="Sun H."/>
            <person name="Tunlid A."/>
            <person name="Henrissat B."/>
            <person name="Grigoriev I.V."/>
            <person name="Hibbett D.S."/>
            <person name="Martin F."/>
        </authorList>
    </citation>
    <scope>NUCLEOTIDE SEQUENCE [LARGE SCALE GENOMIC DNA]</scope>
    <source>
        <strain evidence="3">FD-334 SS-4</strain>
    </source>
</reference>
<gene>
    <name evidence="2" type="ORF">HYPSUDRAFT_217419</name>
</gene>
<dbReference type="Proteomes" id="UP000054270">
    <property type="component" value="Unassembled WGS sequence"/>
</dbReference>
<evidence type="ECO:0000256" key="1">
    <source>
        <dbReference type="SAM" id="SignalP"/>
    </source>
</evidence>
<dbReference type="EMBL" id="KN817573">
    <property type="protein sequence ID" value="KJA19824.1"/>
    <property type="molecule type" value="Genomic_DNA"/>
</dbReference>
<keyword evidence="3" id="KW-1185">Reference proteome</keyword>
<keyword evidence="1" id="KW-0732">Signal</keyword>
<accession>A0A0D2NLQ6</accession>
<organism evidence="2 3">
    <name type="scientific">Hypholoma sublateritium (strain FD-334 SS-4)</name>
    <dbReference type="NCBI Taxonomy" id="945553"/>
    <lineage>
        <taxon>Eukaryota</taxon>
        <taxon>Fungi</taxon>
        <taxon>Dikarya</taxon>
        <taxon>Basidiomycota</taxon>
        <taxon>Agaricomycotina</taxon>
        <taxon>Agaricomycetes</taxon>
        <taxon>Agaricomycetidae</taxon>
        <taxon>Agaricales</taxon>
        <taxon>Agaricineae</taxon>
        <taxon>Strophariaceae</taxon>
        <taxon>Hypholoma</taxon>
    </lineage>
</organism>
<name>A0A0D2NLQ6_HYPSF</name>
<evidence type="ECO:0000313" key="2">
    <source>
        <dbReference type="EMBL" id="KJA19824.1"/>
    </source>
</evidence>
<feature type="signal peptide" evidence="1">
    <location>
        <begin position="1"/>
        <end position="42"/>
    </location>
</feature>
<proteinExistence type="predicted"/>
<dbReference type="AlphaFoldDB" id="A0A0D2NLQ6"/>
<feature type="chain" id="PRO_5002265502" description="Secreted protein" evidence="1">
    <location>
        <begin position="43"/>
        <end position="160"/>
    </location>
</feature>
<protein>
    <recommendedName>
        <fullName evidence="4">Secreted protein</fullName>
    </recommendedName>
</protein>
<sequence length="160" mass="17529">MKYRVRPRTLSLITLSSKWGVSSAAHILLRVVLLVPPWGVRSHPPGCSLLVRRLIPASASTYGFATATLIRRCKHAPPMTHACSPARMNNMREPSPGALPAHNRVLAAAALLIRSDPLQGRRHSARASKLQVPTCQEAVPANITVREIGLHFHLRRALHA</sequence>